<feature type="chain" id="PRO_5020473491" evidence="1">
    <location>
        <begin position="23"/>
        <end position="219"/>
    </location>
</feature>
<proteinExistence type="predicted"/>
<protein>
    <submittedName>
        <fullName evidence="2">DUF4919 domain-containing protein</fullName>
    </submittedName>
</protein>
<sequence>MRLVSGLIVGLSLLVAPAVALADDKPATSDLPSLVLKPVDPAFKAAYDADVAKLRAGETVDMASLRARHAKIFGGYADGGDWKGAVLQAFQAQEWGKGLELARKRLDTDYLDLDAHFMARYAASKANDEKSAKAHDGVIKQSLNAITGGRTGRSADQAWAVISVREEYLMLQALGLELRNQSLVHKDGHSYDVMAAWNPAIGTADELWFNIDAFFGKGF</sequence>
<dbReference type="Proteomes" id="UP000290958">
    <property type="component" value="Unassembled WGS sequence"/>
</dbReference>
<dbReference type="RefSeq" id="WP_129405000.1">
    <property type="nucleotide sequence ID" value="NZ_SBKP01000015.1"/>
</dbReference>
<accession>A0A4Q1KEV2</accession>
<evidence type="ECO:0000313" key="2">
    <source>
        <dbReference type="EMBL" id="RXR26459.1"/>
    </source>
</evidence>
<dbReference type="EMBL" id="SBKP01000015">
    <property type="protein sequence ID" value="RXR26459.1"/>
    <property type="molecule type" value="Genomic_DNA"/>
</dbReference>
<dbReference type="OrthoDB" id="7428875at2"/>
<name>A0A4Q1KEV2_9SPHN</name>
<feature type="signal peptide" evidence="1">
    <location>
        <begin position="1"/>
        <end position="22"/>
    </location>
</feature>
<gene>
    <name evidence="2" type="ORF">EQG66_12845</name>
</gene>
<evidence type="ECO:0000256" key="1">
    <source>
        <dbReference type="SAM" id="SignalP"/>
    </source>
</evidence>
<keyword evidence="1" id="KW-0732">Signal</keyword>
<dbReference type="Pfam" id="PF16266">
    <property type="entry name" value="DUF4919"/>
    <property type="match status" value="1"/>
</dbReference>
<dbReference type="AlphaFoldDB" id="A0A4Q1KEV2"/>
<keyword evidence="3" id="KW-1185">Reference proteome</keyword>
<dbReference type="InterPro" id="IPR032578">
    <property type="entry name" value="DUF4919"/>
</dbReference>
<organism evidence="2 3">
    <name type="scientific">Sphingobium fluviale</name>
    <dbReference type="NCBI Taxonomy" id="2506423"/>
    <lineage>
        <taxon>Bacteria</taxon>
        <taxon>Pseudomonadati</taxon>
        <taxon>Pseudomonadota</taxon>
        <taxon>Alphaproteobacteria</taxon>
        <taxon>Sphingomonadales</taxon>
        <taxon>Sphingomonadaceae</taxon>
        <taxon>Sphingobium</taxon>
    </lineage>
</organism>
<evidence type="ECO:0000313" key="3">
    <source>
        <dbReference type="Proteomes" id="UP000290958"/>
    </source>
</evidence>
<comment type="caution">
    <text evidence="2">The sequence shown here is derived from an EMBL/GenBank/DDBJ whole genome shotgun (WGS) entry which is preliminary data.</text>
</comment>
<reference evidence="3" key="1">
    <citation type="submission" date="2019-01" db="EMBL/GenBank/DDBJ databases">
        <title>Cytophagaceae bacterium strain CAR-16.</title>
        <authorList>
            <person name="Chen W.-M."/>
        </authorList>
    </citation>
    <scope>NUCLEOTIDE SEQUENCE [LARGE SCALE GENOMIC DNA]</scope>
    <source>
        <strain evidence="3">CHR27</strain>
    </source>
</reference>